<dbReference type="InterPro" id="IPR052918">
    <property type="entry name" value="Motility_Chemotaxis_Reg"/>
</dbReference>
<dbReference type="Pfam" id="PF13860">
    <property type="entry name" value="FlgD_ig"/>
    <property type="match status" value="1"/>
</dbReference>
<gene>
    <name evidence="3" type="ORF">KDA27_24160</name>
</gene>
<protein>
    <submittedName>
        <fullName evidence="3">T9SS type A sorting domain-containing protein</fullName>
    </submittedName>
</protein>
<dbReference type="SUPFAM" id="SSF101898">
    <property type="entry name" value="NHL repeat"/>
    <property type="match status" value="1"/>
</dbReference>
<dbReference type="InterPro" id="IPR011042">
    <property type="entry name" value="6-blade_b-propeller_TolB-like"/>
</dbReference>
<sequence>MPPLTAVSEVAPKPVPACARYAMHGSLVVLALFAASTARAQDFGWVDVQPMDLSTNPSFLQSSVVVTAEGEPISARLTQSHGISGVRYQGDYALDHRDASGTLIWSGSVLGQVDVRDLDVDSSGAIVVCGSYRGSLFVDDEHMLSGPPSISHAFLLKIGADREVDWLIDLNVAEPDLFGIEAVEIDAQDRVWTAVMTDFQVAEIRRLDESGATLESIVQDGVRLVSGLSVDPDGTLWVAGAAGSGVHDFGGLEATTQFTYNMYVVKYEPGGTPEWVRFVEDITFQEPRIASDGSGSAYLAGILSAAFSFGDLVAEGPDWVYDFFLTKIDPAGDFVWLREVQTEGVTGDAGPGSGSLIASPATGDVYFAGFSRGSVDWSGEGDIPPSYGSQDALVLAYSASGDFRWALTAGSSGFDKADAVAVGPSGQVFLAGQVGDGADFGGQNFSGTFANAFVASISPGDTSSLDSGDDSQRADQLLLRCEPNPTGRDAAIRFRIDQASRVELTIYAVDGTRVTELTNTLLPAGEHFQLWDGRDSHGDDVPSGVYLYRLKTDEGTSTRTLHMIR</sequence>
<dbReference type="Gene3D" id="2.120.10.30">
    <property type="entry name" value="TolB, C-terminal domain"/>
    <property type="match status" value="1"/>
</dbReference>
<reference evidence="3" key="1">
    <citation type="submission" date="2020-04" db="EMBL/GenBank/DDBJ databases">
        <authorList>
            <person name="Zhang T."/>
        </authorList>
    </citation>
    <scope>NUCLEOTIDE SEQUENCE</scope>
    <source>
        <strain evidence="3">HKST-UBA02</strain>
    </source>
</reference>
<feature type="chain" id="PRO_5036867763" evidence="1">
    <location>
        <begin position="41"/>
        <end position="565"/>
    </location>
</feature>
<evidence type="ECO:0000313" key="3">
    <source>
        <dbReference type="EMBL" id="MCA9758911.1"/>
    </source>
</evidence>
<feature type="signal peptide" evidence="1">
    <location>
        <begin position="1"/>
        <end position="40"/>
    </location>
</feature>
<organism evidence="3 4">
    <name type="scientific">Eiseniibacteriota bacterium</name>
    <dbReference type="NCBI Taxonomy" id="2212470"/>
    <lineage>
        <taxon>Bacteria</taxon>
        <taxon>Candidatus Eiseniibacteriota</taxon>
    </lineage>
</organism>
<evidence type="ECO:0000256" key="1">
    <source>
        <dbReference type="SAM" id="SignalP"/>
    </source>
</evidence>
<proteinExistence type="predicted"/>
<dbReference type="AlphaFoldDB" id="A0A956NHZ0"/>
<dbReference type="InterPro" id="IPR026444">
    <property type="entry name" value="Secre_tail"/>
</dbReference>
<dbReference type="PANTHER" id="PTHR35580">
    <property type="entry name" value="CELL SURFACE GLYCOPROTEIN (S-LAYER PROTEIN)-LIKE PROTEIN"/>
    <property type="match status" value="1"/>
</dbReference>
<dbReference type="PANTHER" id="PTHR35580:SF1">
    <property type="entry name" value="PHYTASE-LIKE DOMAIN-CONTAINING PROTEIN"/>
    <property type="match status" value="1"/>
</dbReference>
<reference evidence="3" key="2">
    <citation type="journal article" date="2021" name="Microbiome">
        <title>Successional dynamics and alternative stable states in a saline activated sludge microbial community over 9 years.</title>
        <authorList>
            <person name="Wang Y."/>
            <person name="Ye J."/>
            <person name="Ju F."/>
            <person name="Liu L."/>
            <person name="Boyd J.A."/>
            <person name="Deng Y."/>
            <person name="Parks D.H."/>
            <person name="Jiang X."/>
            <person name="Yin X."/>
            <person name="Woodcroft B.J."/>
            <person name="Tyson G.W."/>
            <person name="Hugenholtz P."/>
            <person name="Polz M.F."/>
            <person name="Zhang T."/>
        </authorList>
    </citation>
    <scope>NUCLEOTIDE SEQUENCE</scope>
    <source>
        <strain evidence="3">HKST-UBA02</strain>
    </source>
</reference>
<evidence type="ECO:0000259" key="2">
    <source>
        <dbReference type="Pfam" id="PF13860"/>
    </source>
</evidence>
<dbReference type="EMBL" id="JAGQHS010000230">
    <property type="protein sequence ID" value="MCA9758911.1"/>
    <property type="molecule type" value="Genomic_DNA"/>
</dbReference>
<dbReference type="Proteomes" id="UP000739538">
    <property type="component" value="Unassembled WGS sequence"/>
</dbReference>
<name>A0A956NHZ0_UNCEI</name>
<comment type="caution">
    <text evidence="3">The sequence shown here is derived from an EMBL/GenBank/DDBJ whole genome shotgun (WGS) entry which is preliminary data.</text>
</comment>
<evidence type="ECO:0000313" key="4">
    <source>
        <dbReference type="Proteomes" id="UP000739538"/>
    </source>
</evidence>
<keyword evidence="1" id="KW-0732">Signal</keyword>
<feature type="domain" description="FlgD/Vpr Ig-like" evidence="2">
    <location>
        <begin position="497"/>
        <end position="553"/>
    </location>
</feature>
<accession>A0A956NHZ0</accession>
<dbReference type="InterPro" id="IPR025965">
    <property type="entry name" value="FlgD/Vpr_Ig-like"/>
</dbReference>
<dbReference type="Gene3D" id="2.60.40.4070">
    <property type="match status" value="1"/>
</dbReference>
<dbReference type="NCBIfam" id="TIGR04183">
    <property type="entry name" value="Por_Secre_tail"/>
    <property type="match status" value="1"/>
</dbReference>